<dbReference type="PANTHER" id="PTHR47470:SF1">
    <property type="entry name" value="FAD-DEPENDENT OXIDOREDUCTASE 2 FAD BINDING DOMAIN-CONTAINING PROTEIN"/>
    <property type="match status" value="1"/>
</dbReference>
<keyword evidence="4" id="KW-0274">FAD</keyword>
<dbReference type="Gene3D" id="3.50.50.60">
    <property type="entry name" value="FAD/NAD(P)-binding domain"/>
    <property type="match status" value="1"/>
</dbReference>
<evidence type="ECO:0000259" key="6">
    <source>
        <dbReference type="Pfam" id="PF00890"/>
    </source>
</evidence>
<dbReference type="PANTHER" id="PTHR47470">
    <property type="entry name" value="CHOLESTEROL OXIDASE"/>
    <property type="match status" value="1"/>
</dbReference>
<dbReference type="Proteomes" id="UP000012166">
    <property type="component" value="Unassembled WGS sequence"/>
</dbReference>
<evidence type="ECO:0000256" key="2">
    <source>
        <dbReference type="ARBA" id="ARBA00010790"/>
    </source>
</evidence>
<proteinExistence type="inferred from homology"/>
<organism evidence="7 8">
    <name type="scientific">Leptospira borgpetersenii str. Brem 328</name>
    <dbReference type="NCBI Taxonomy" id="1049780"/>
    <lineage>
        <taxon>Bacteria</taxon>
        <taxon>Pseudomonadati</taxon>
        <taxon>Spirochaetota</taxon>
        <taxon>Spirochaetia</taxon>
        <taxon>Leptospirales</taxon>
        <taxon>Leptospiraceae</taxon>
        <taxon>Leptospira</taxon>
    </lineage>
</organism>
<evidence type="ECO:0000313" key="7">
    <source>
        <dbReference type="EMBL" id="EMN19422.1"/>
    </source>
</evidence>
<dbReference type="AlphaFoldDB" id="A0ABC9SNP2"/>
<keyword evidence="5" id="KW-0560">Oxidoreductase</keyword>
<dbReference type="InterPro" id="IPR003953">
    <property type="entry name" value="FAD-dep_OxRdtase_2_FAD-bd"/>
</dbReference>
<reference evidence="7 8" key="1">
    <citation type="submission" date="2013-01" db="EMBL/GenBank/DDBJ databases">
        <authorList>
            <person name="Harkins D.M."/>
            <person name="Durkin A.S."/>
            <person name="Brinkac L.M."/>
            <person name="Haft D.H."/>
            <person name="Selengut J.D."/>
            <person name="Sanka R."/>
            <person name="DePew J."/>
            <person name="Purushe J."/>
            <person name="Hartskeerl R.A."/>
            <person name="Ahmed A."/>
            <person name="van der Linden H."/>
            <person name="Goris M.G.A."/>
            <person name="Vinetz J.M."/>
            <person name="Sutton G.G."/>
            <person name="Nierman W.C."/>
            <person name="Fouts D.E."/>
        </authorList>
    </citation>
    <scope>NUCLEOTIDE SEQUENCE [LARGE SCALE GENOMIC DNA]</scope>
    <source>
        <strain evidence="7 8">Brem 328</strain>
    </source>
</reference>
<dbReference type="GO" id="GO:0016491">
    <property type="term" value="F:oxidoreductase activity"/>
    <property type="evidence" value="ECO:0007669"/>
    <property type="project" value="UniProtKB-KW"/>
</dbReference>
<comment type="similarity">
    <text evidence="2">Belongs to the GMC oxidoreductase family.</text>
</comment>
<evidence type="ECO:0000256" key="1">
    <source>
        <dbReference type="ARBA" id="ARBA00001974"/>
    </source>
</evidence>
<comment type="cofactor">
    <cofactor evidence="1">
        <name>FAD</name>
        <dbReference type="ChEBI" id="CHEBI:57692"/>
    </cofactor>
</comment>
<dbReference type="InterPro" id="IPR052542">
    <property type="entry name" value="Cholesterol_Oxidase"/>
</dbReference>
<protein>
    <submittedName>
        <fullName evidence="7">FAD binding domain protein</fullName>
    </submittedName>
</protein>
<evidence type="ECO:0000256" key="3">
    <source>
        <dbReference type="ARBA" id="ARBA00022630"/>
    </source>
</evidence>
<dbReference type="Pfam" id="PF00890">
    <property type="entry name" value="FAD_binding_2"/>
    <property type="match status" value="1"/>
</dbReference>
<dbReference type="PRINTS" id="PR00411">
    <property type="entry name" value="PNDRDTASEI"/>
</dbReference>
<evidence type="ECO:0000256" key="4">
    <source>
        <dbReference type="ARBA" id="ARBA00022827"/>
    </source>
</evidence>
<dbReference type="SUPFAM" id="SSF51905">
    <property type="entry name" value="FAD/NAD(P)-binding domain"/>
    <property type="match status" value="1"/>
</dbReference>
<gene>
    <name evidence="7" type="ORF">LEP1GSC056_3080</name>
</gene>
<evidence type="ECO:0000256" key="5">
    <source>
        <dbReference type="ARBA" id="ARBA00023002"/>
    </source>
</evidence>
<keyword evidence="3" id="KW-0285">Flavoprotein</keyword>
<evidence type="ECO:0000313" key="8">
    <source>
        <dbReference type="Proteomes" id="UP000012166"/>
    </source>
</evidence>
<name>A0ABC9SNP2_LEPBO</name>
<sequence length="54" mass="5618">MSRDNIYYDAVVIGSGFGGSISALRLSEKGQKVLVLERGKKILSGGFSAGCAPN</sequence>
<comment type="caution">
    <text evidence="7">The sequence shown here is derived from an EMBL/GenBank/DDBJ whole genome shotgun (WGS) entry which is preliminary data.</text>
</comment>
<dbReference type="InterPro" id="IPR036188">
    <property type="entry name" value="FAD/NAD-bd_sf"/>
</dbReference>
<accession>A0ABC9SNP2</accession>
<feature type="domain" description="FAD-dependent oxidoreductase 2 FAD-binding" evidence="6">
    <location>
        <begin position="9"/>
        <end position="41"/>
    </location>
</feature>
<dbReference type="EMBL" id="AHMS02000001">
    <property type="protein sequence ID" value="EMN19422.1"/>
    <property type="molecule type" value="Genomic_DNA"/>
</dbReference>